<comment type="similarity">
    <text evidence="1 2">Belongs to the outer membrane factor (OMF) (TC 1.B.17) family.</text>
</comment>
<comment type="subcellular location">
    <subcellularLocation>
        <location evidence="2">Cell membrane</location>
        <topology evidence="2">Lipid-anchor</topology>
    </subcellularLocation>
</comment>
<organism evidence="3 4">
    <name type="scientific">Hyphococcus flavus</name>
    <dbReference type="NCBI Taxonomy" id="1866326"/>
    <lineage>
        <taxon>Bacteria</taxon>
        <taxon>Pseudomonadati</taxon>
        <taxon>Pseudomonadota</taxon>
        <taxon>Alphaproteobacteria</taxon>
        <taxon>Parvularculales</taxon>
        <taxon>Parvularculaceae</taxon>
        <taxon>Hyphococcus</taxon>
    </lineage>
</organism>
<feature type="chain" id="PRO_5041779507" evidence="2">
    <location>
        <begin position="21"/>
        <end position="484"/>
    </location>
</feature>
<evidence type="ECO:0000256" key="1">
    <source>
        <dbReference type="ARBA" id="ARBA00007613"/>
    </source>
</evidence>
<keyword evidence="2" id="KW-0449">Lipoprotein</keyword>
<dbReference type="NCBIfam" id="TIGR01845">
    <property type="entry name" value="outer_NodT"/>
    <property type="match status" value="1"/>
</dbReference>
<dbReference type="PANTHER" id="PTHR30203">
    <property type="entry name" value="OUTER MEMBRANE CATION EFFLUX PROTEIN"/>
    <property type="match status" value="1"/>
</dbReference>
<keyword evidence="2" id="KW-0732">Signal</keyword>
<evidence type="ECO:0000256" key="2">
    <source>
        <dbReference type="RuleBase" id="RU362097"/>
    </source>
</evidence>
<dbReference type="GO" id="GO:0015562">
    <property type="term" value="F:efflux transmembrane transporter activity"/>
    <property type="evidence" value="ECO:0007669"/>
    <property type="project" value="InterPro"/>
</dbReference>
<dbReference type="GO" id="GO:0005886">
    <property type="term" value="C:plasma membrane"/>
    <property type="evidence" value="ECO:0007669"/>
    <property type="project" value="UniProtKB-SubCell"/>
</dbReference>
<dbReference type="Gene3D" id="2.20.200.10">
    <property type="entry name" value="Outer membrane efflux proteins (OEP)"/>
    <property type="match status" value="1"/>
</dbReference>
<dbReference type="InterPro" id="IPR010131">
    <property type="entry name" value="MdtP/NodT-like"/>
</dbReference>
<feature type="signal peptide" evidence="2">
    <location>
        <begin position="1"/>
        <end position="20"/>
    </location>
</feature>
<protein>
    <submittedName>
        <fullName evidence="3">Efflux transporter outer membrane subunit</fullName>
    </submittedName>
</protein>
<proteinExistence type="inferred from homology"/>
<evidence type="ECO:0000313" key="4">
    <source>
        <dbReference type="Proteomes" id="UP001214043"/>
    </source>
</evidence>
<keyword evidence="4" id="KW-1185">Reference proteome</keyword>
<dbReference type="RefSeq" id="WP_274492360.1">
    <property type="nucleotide sequence ID" value="NZ_CP118166.1"/>
</dbReference>
<dbReference type="Pfam" id="PF02321">
    <property type="entry name" value="OEP"/>
    <property type="match status" value="2"/>
</dbReference>
<gene>
    <name evidence="3" type="ORF">PUV54_11385</name>
</gene>
<evidence type="ECO:0000313" key="3">
    <source>
        <dbReference type="EMBL" id="WDI30558.1"/>
    </source>
</evidence>
<dbReference type="SUPFAM" id="SSF56954">
    <property type="entry name" value="Outer membrane efflux proteins (OEP)"/>
    <property type="match status" value="1"/>
</dbReference>
<keyword evidence="2" id="KW-0564">Palmitate</keyword>
<dbReference type="PROSITE" id="PS51257">
    <property type="entry name" value="PROKAR_LIPOPROTEIN"/>
    <property type="match status" value="1"/>
</dbReference>
<dbReference type="PANTHER" id="PTHR30203:SF33">
    <property type="entry name" value="BLR4455 PROTEIN"/>
    <property type="match status" value="1"/>
</dbReference>
<dbReference type="Proteomes" id="UP001214043">
    <property type="component" value="Chromosome"/>
</dbReference>
<accession>A0AAE9ZDC3</accession>
<dbReference type="AlphaFoldDB" id="A0AAE9ZDC3"/>
<dbReference type="Gene3D" id="1.20.1600.10">
    <property type="entry name" value="Outer membrane efflux proteins (OEP)"/>
    <property type="match status" value="1"/>
</dbReference>
<name>A0AAE9ZDC3_9PROT</name>
<reference evidence="3" key="1">
    <citation type="submission" date="2023-02" db="EMBL/GenBank/DDBJ databases">
        <title>Genome sequence of Hyphococcus flavus.</title>
        <authorList>
            <person name="Rong J.-C."/>
            <person name="Zhao Q."/>
            <person name="Yi M."/>
            <person name="Wu J.-Y."/>
        </authorList>
    </citation>
    <scope>NUCLEOTIDE SEQUENCE</scope>
    <source>
        <strain evidence="3">MCCC 1K03223</strain>
    </source>
</reference>
<dbReference type="InterPro" id="IPR003423">
    <property type="entry name" value="OMP_efflux"/>
</dbReference>
<keyword evidence="2" id="KW-1134">Transmembrane beta strand</keyword>
<keyword evidence="2" id="KW-0472">Membrane</keyword>
<sequence length="484" mass="51672">MRIGGVALLALMAASCASVDQELLDVQFPDVPDQWTADSTVGGTPTGDWVASFNDAVLRDLISEAIANNNDLGAAAANLEQARAGARITLSNQLPTIGANFGAQRSAIVTDPTTAAQAGGGTGAAQSSRLYINNFSVGGSFSWELDVWGRLTDETRASYKDATAARADLAGAQLSIAGRVAQAWFALIEARQQRELAERDTVARERNLRVTERRYDRGVSSSLDVRLSRSALGSSQANLALRQRLELEASRALEVLLGRYPAAELKAVESLPVLPPLAGAGTPLEILTRRPDLVAAEARMESAGLRSRAARKQLLPQLTLSARSGTSGPDISDLLDPRRLAGNMAAGIFQPLFQGGRLLANSKRARAAAEASLYGYVQTALIAYQEAENAIAAETLLDTREEALRLAYEEAAAAEELTERRYNSGAATIFNLLDAQTRRISAESQYIQAQQQRVSNRVQLYLAIGGDFLTQEKLAALSASVTGE</sequence>
<keyword evidence="2" id="KW-0812">Transmembrane</keyword>
<dbReference type="KEGG" id="hfl:PUV54_11385"/>
<dbReference type="EMBL" id="CP118166">
    <property type="protein sequence ID" value="WDI30558.1"/>
    <property type="molecule type" value="Genomic_DNA"/>
</dbReference>